<dbReference type="InterPro" id="IPR011037">
    <property type="entry name" value="Pyrv_Knase-like_insert_dom_sf"/>
</dbReference>
<dbReference type="GO" id="GO:0030170">
    <property type="term" value="F:pyridoxal phosphate binding"/>
    <property type="evidence" value="ECO:0007669"/>
    <property type="project" value="UniProtKB-UniRule"/>
</dbReference>
<evidence type="ECO:0000256" key="6">
    <source>
        <dbReference type="HAMAP-Rule" id="MF_03050"/>
    </source>
</evidence>
<proteinExistence type="inferred from homology"/>
<dbReference type="FunFam" id="3.40.640.10:FF:000096">
    <property type="entry name" value="Molybdenum cofactor sulfurase"/>
    <property type="match status" value="1"/>
</dbReference>
<comment type="pathway">
    <text evidence="1">Cofactor biosynthesis; molybdopterin biosynthesis.</text>
</comment>
<dbReference type="Pfam" id="PF00266">
    <property type="entry name" value="Aminotran_5"/>
    <property type="match status" value="1"/>
</dbReference>
<dbReference type="PROSITE" id="PS51340">
    <property type="entry name" value="MOSC"/>
    <property type="match status" value="1"/>
</dbReference>
<feature type="domain" description="MOSC" evidence="7">
    <location>
        <begin position="681"/>
        <end position="858"/>
    </location>
</feature>
<evidence type="ECO:0000256" key="5">
    <source>
        <dbReference type="ARBA" id="ARBA00023150"/>
    </source>
</evidence>
<dbReference type="GO" id="GO:0030151">
    <property type="term" value="F:molybdenum ion binding"/>
    <property type="evidence" value="ECO:0007669"/>
    <property type="project" value="UniProtKB-UniRule"/>
</dbReference>
<dbReference type="InterPro" id="IPR005302">
    <property type="entry name" value="MoCF_Sase_C"/>
</dbReference>
<evidence type="ECO:0000259" key="7">
    <source>
        <dbReference type="PROSITE" id="PS51340"/>
    </source>
</evidence>
<evidence type="ECO:0000256" key="3">
    <source>
        <dbReference type="ARBA" id="ARBA00022679"/>
    </source>
</evidence>
<feature type="active site" evidence="6">
    <location>
        <position position="430"/>
    </location>
</feature>
<accession>A0A8C8VEX8</accession>
<protein>
    <recommendedName>
        <fullName evidence="6">Molybdenum cofactor sulfurase</fullName>
        <shortName evidence="6">MCS</shortName>
        <shortName evidence="6">MOS</shortName>
        <shortName evidence="6">MoCo sulfurase</shortName>
        <ecNumber evidence="6">2.8.1.9</ecNumber>
    </recommendedName>
    <alternativeName>
        <fullName evidence="6">Molybdenum cofactor sulfurtransferase</fullName>
    </alternativeName>
</protein>
<evidence type="ECO:0000313" key="8">
    <source>
        <dbReference type="Ensembl" id="ENSPCEP00000003054.1"/>
    </source>
</evidence>
<gene>
    <name evidence="6" type="primary">MOCOS</name>
</gene>
<dbReference type="SUPFAM" id="SSF53383">
    <property type="entry name" value="PLP-dependent transferases"/>
    <property type="match status" value="1"/>
</dbReference>
<dbReference type="Gene3D" id="3.40.640.10">
    <property type="entry name" value="Type I PLP-dependent aspartate aminotransferase-like (Major domain)"/>
    <property type="match status" value="1"/>
</dbReference>
<dbReference type="InterPro" id="IPR028886">
    <property type="entry name" value="MoCo_sulfurase"/>
</dbReference>
<organism evidence="8 9">
    <name type="scientific">Pelusios castaneus</name>
    <name type="common">West African mud turtle</name>
    <dbReference type="NCBI Taxonomy" id="367368"/>
    <lineage>
        <taxon>Eukaryota</taxon>
        <taxon>Metazoa</taxon>
        <taxon>Chordata</taxon>
        <taxon>Craniata</taxon>
        <taxon>Vertebrata</taxon>
        <taxon>Euteleostomi</taxon>
        <taxon>Archelosauria</taxon>
        <taxon>Testudinata</taxon>
        <taxon>Testudines</taxon>
        <taxon>Pleurodira</taxon>
        <taxon>Pelomedusidae</taxon>
        <taxon>Pelusios</taxon>
    </lineage>
</organism>
<reference evidence="8" key="2">
    <citation type="submission" date="2025-09" db="UniProtKB">
        <authorList>
            <consortium name="Ensembl"/>
        </authorList>
    </citation>
    <scope>IDENTIFICATION</scope>
</reference>
<keyword evidence="5 6" id="KW-0501">Molybdenum cofactor biosynthesis</keyword>
<dbReference type="HAMAP" id="MF_03050">
    <property type="entry name" value="MOCOS"/>
    <property type="match status" value="1"/>
</dbReference>
<feature type="modified residue" description="N6-(pyridoxal phosphate)lysine" evidence="6">
    <location>
        <position position="270"/>
    </location>
</feature>
<reference evidence="8" key="1">
    <citation type="submission" date="2025-08" db="UniProtKB">
        <authorList>
            <consortium name="Ensembl"/>
        </authorList>
    </citation>
    <scope>IDENTIFICATION</scope>
</reference>
<dbReference type="Ensembl" id="ENSPCET00000003160.1">
    <property type="protein sequence ID" value="ENSPCEP00000003054.1"/>
    <property type="gene ID" value="ENSPCEG00000002470.1"/>
</dbReference>
<dbReference type="PANTHER" id="PTHR14237:SF80">
    <property type="entry name" value="MOLYBDENUM COFACTOR SULFURASE"/>
    <property type="match status" value="1"/>
</dbReference>
<dbReference type="SUPFAM" id="SSF141673">
    <property type="entry name" value="MOSC N-terminal domain-like"/>
    <property type="match status" value="1"/>
</dbReference>
<evidence type="ECO:0000256" key="1">
    <source>
        <dbReference type="ARBA" id="ARBA00005046"/>
    </source>
</evidence>
<evidence type="ECO:0000313" key="9">
    <source>
        <dbReference type="Proteomes" id="UP000694393"/>
    </source>
</evidence>
<name>A0A8C8VEX8_9SAUR</name>
<evidence type="ECO:0000256" key="2">
    <source>
        <dbReference type="ARBA" id="ARBA00022553"/>
    </source>
</evidence>
<keyword evidence="4 6" id="KW-0663">Pyridoxal phosphate</keyword>
<dbReference type="InterPro" id="IPR015421">
    <property type="entry name" value="PyrdxlP-dep_Trfase_major"/>
</dbReference>
<dbReference type="Pfam" id="PF03473">
    <property type="entry name" value="MOSC"/>
    <property type="match status" value="1"/>
</dbReference>
<keyword evidence="2" id="KW-0597">Phosphoprotein</keyword>
<dbReference type="GO" id="GO:0016829">
    <property type="term" value="F:lyase activity"/>
    <property type="evidence" value="ECO:0007669"/>
    <property type="project" value="UniProtKB-UniRule"/>
</dbReference>
<dbReference type="Proteomes" id="UP000694393">
    <property type="component" value="Unplaced"/>
</dbReference>
<sequence>MSGQPPSWTELPVPWRELLSFQYFQRTCPSGASYGYGRGGLREMRESEFRKLGGMIYLDHAGTTLFPHSLLKGFTDDLSENVYGNPHSQHISSKLTYDTIEHVRYRILQHFNTTAEDYTIIFTSGSTAALKLVAETFPWIPEGSMHPSSRFCYLTDSHTSVVGMRGVTAVMNVLSVPVNPKELLLSEKNKVVAKEQNCTTPHLFCYPAQSNFSGTKYPLSWIQEIKSGKLHPIKTPGKWFVLLDAASFVSTSPLDLTVHKPDFIAISFYKIFGFPTGLGALLVHNQIAPSMRKTYFGGGTAAAYLAGEDFFSPRQSVAERFEDGTISFLDIIALKHGFDTLERLTGGMKNIKCHTFALSHYTYTVLSTLKYANGAPIVRIYSDADFSSPDVQGPIINFNVLDENGDIIGYSQVDKLASLYNIHVRTGCFCNTGACQQHLGISNEDVKRNLQAGHVCGDDVDIIDGRPTGSVRISFGYMSTFEDAQTFLKFIIAIRLSESDIKFPSQTITGETMKESVVSPLQNDHTSNNNADKYSLKSIILDTGHWTNSSTVLKTPEANRAVVSESAIPVYRSGSKPITVTNIYLYPIKSCSAYEVSEWPVGNQGLLYDRSWMVVNQNGVCISQKQEPRLCLVHPLIDLEQKMMVIKAEGMDPISVPVEENTGKEIQISQSKVCAHRIQTYDCGQKIAEWFSELLGRQCRLIRQSSDFKRHANQKHEKGQATTGSLSLVNEAQYLLINTASILHLKEQITERLEDPLQTEELIQRFRANIVISATESFEEEEWTEISIGALHFKVVGPCNRCQIICIDPQTGQRNKEFLQTLSSTRGRKTNFGIYLMNQAPCSSLQNNLSVGSQVFPVLKEDTEIQSPLSNEEKHQDSFLGLSSGTCTI</sequence>
<dbReference type="GO" id="GO:0006777">
    <property type="term" value="P:Mo-molybdopterin cofactor biosynthetic process"/>
    <property type="evidence" value="ECO:0007669"/>
    <property type="project" value="UniProtKB-UniRule"/>
</dbReference>
<dbReference type="InterPro" id="IPR005303">
    <property type="entry name" value="MOCOS_middle"/>
</dbReference>
<dbReference type="InterPro" id="IPR000192">
    <property type="entry name" value="Aminotrans_V_dom"/>
</dbReference>
<comment type="similarity">
    <text evidence="6">Belongs to the class-V pyridoxal-phosphate-dependent aminotransferase family. MOCOS subfamily.</text>
</comment>
<dbReference type="AlphaFoldDB" id="A0A8C8VEX8"/>
<keyword evidence="3 6" id="KW-0808">Transferase</keyword>
<dbReference type="EC" id="2.8.1.9" evidence="6"/>
<dbReference type="Pfam" id="PF03476">
    <property type="entry name" value="MOSC_N"/>
    <property type="match status" value="1"/>
</dbReference>
<evidence type="ECO:0000256" key="4">
    <source>
        <dbReference type="ARBA" id="ARBA00022898"/>
    </source>
</evidence>
<dbReference type="PANTHER" id="PTHR14237">
    <property type="entry name" value="MOLYBDOPTERIN COFACTOR SULFURASE MOSC"/>
    <property type="match status" value="1"/>
</dbReference>
<comment type="cofactor">
    <cofactor evidence="6">
        <name>pyridoxal 5'-phosphate</name>
        <dbReference type="ChEBI" id="CHEBI:597326"/>
    </cofactor>
</comment>
<dbReference type="InterPro" id="IPR015424">
    <property type="entry name" value="PyrdxlP-dep_Trfase"/>
</dbReference>
<comment type="catalytic activity">
    <reaction evidence="6">
        <text>Mo-molybdopterin + L-cysteine + AH2 = thio-Mo-molybdopterin + L-alanine + A + H2O</text>
        <dbReference type="Rhea" id="RHEA:42636"/>
        <dbReference type="ChEBI" id="CHEBI:13193"/>
        <dbReference type="ChEBI" id="CHEBI:15377"/>
        <dbReference type="ChEBI" id="CHEBI:17499"/>
        <dbReference type="ChEBI" id="CHEBI:35235"/>
        <dbReference type="ChEBI" id="CHEBI:57972"/>
        <dbReference type="ChEBI" id="CHEBI:71302"/>
        <dbReference type="ChEBI" id="CHEBI:82685"/>
        <dbReference type="EC" id="2.8.1.9"/>
    </reaction>
</comment>
<dbReference type="SUPFAM" id="SSF50800">
    <property type="entry name" value="PK beta-barrel domain-like"/>
    <property type="match status" value="1"/>
</dbReference>
<dbReference type="GO" id="GO:0008265">
    <property type="term" value="F:molybdenum cofactor sulfurtransferase activity"/>
    <property type="evidence" value="ECO:0007669"/>
    <property type="project" value="UniProtKB-UniRule"/>
</dbReference>
<keyword evidence="9" id="KW-1185">Reference proteome</keyword>
<comment type="function">
    <text evidence="6">Sulfurates the molybdenum cofactor. Sulfation of molybdenum is essential for xanthine dehydrogenase (XDH) and aldehyde oxidase (ADO) enzymes in which molybdenum cofactor is liganded by 1 oxygen and 1 sulfur atom in active form.</text>
</comment>